<dbReference type="InterPro" id="IPR041644">
    <property type="entry name" value="GNAT_C"/>
</dbReference>
<feature type="domain" description="N-acyltransferase N-terminal" evidence="1">
    <location>
        <begin position="15"/>
        <end position="141"/>
    </location>
</feature>
<proteinExistence type="predicted"/>
<accession>A0ABP6ZQF8</accession>
<feature type="domain" description="GNAT-like C-terminal" evidence="2">
    <location>
        <begin position="145"/>
        <end position="292"/>
    </location>
</feature>
<dbReference type="RefSeq" id="WP_344803789.1">
    <property type="nucleotide sequence ID" value="NZ_BAABAB010000014.1"/>
</dbReference>
<evidence type="ECO:0000259" key="2">
    <source>
        <dbReference type="Pfam" id="PF18164"/>
    </source>
</evidence>
<name>A0ABP6ZQF8_9ACTN</name>
<reference evidence="4" key="1">
    <citation type="journal article" date="2019" name="Int. J. Syst. Evol. Microbiol.">
        <title>The Global Catalogue of Microorganisms (GCM) 10K type strain sequencing project: providing services to taxonomists for standard genome sequencing and annotation.</title>
        <authorList>
            <consortium name="The Broad Institute Genomics Platform"/>
            <consortium name="The Broad Institute Genome Sequencing Center for Infectious Disease"/>
            <person name="Wu L."/>
            <person name="Ma J."/>
        </authorList>
    </citation>
    <scope>NUCLEOTIDE SEQUENCE [LARGE SCALE GENOMIC DNA]</scope>
    <source>
        <strain evidence="4">JCM 16929</strain>
    </source>
</reference>
<organism evidence="3 4">
    <name type="scientific">Microlunatus ginsengisoli</name>
    <dbReference type="NCBI Taxonomy" id="363863"/>
    <lineage>
        <taxon>Bacteria</taxon>
        <taxon>Bacillati</taxon>
        <taxon>Actinomycetota</taxon>
        <taxon>Actinomycetes</taxon>
        <taxon>Propionibacteriales</taxon>
        <taxon>Propionibacteriaceae</taxon>
        <taxon>Microlunatus</taxon>
    </lineage>
</organism>
<evidence type="ECO:0000259" key="1">
    <source>
        <dbReference type="Pfam" id="PF18082"/>
    </source>
</evidence>
<dbReference type="Proteomes" id="UP001501490">
    <property type="component" value="Unassembled WGS sequence"/>
</dbReference>
<dbReference type="EMBL" id="BAABAB010000014">
    <property type="protein sequence ID" value="GAA3617138.1"/>
    <property type="molecule type" value="Genomic_DNA"/>
</dbReference>
<evidence type="ECO:0000313" key="4">
    <source>
        <dbReference type="Proteomes" id="UP001501490"/>
    </source>
</evidence>
<gene>
    <name evidence="3" type="ORF">GCM10022236_19040</name>
</gene>
<evidence type="ECO:0000313" key="3">
    <source>
        <dbReference type="EMBL" id="GAA3617138.1"/>
    </source>
</evidence>
<evidence type="ECO:0008006" key="5">
    <source>
        <dbReference type="Google" id="ProtNLM"/>
    </source>
</evidence>
<dbReference type="Pfam" id="PF18164">
    <property type="entry name" value="GNAT_C"/>
    <property type="match status" value="1"/>
</dbReference>
<protein>
    <recommendedName>
        <fullName evidence="5">DUF5596 domain-containing protein</fullName>
    </recommendedName>
</protein>
<sequence length="304" mass="33839">MRTEAPIDVPGLLARARRLGFDETDLADLDVAAADWLAEPAHRVELGDRVDRLRAGVGRLQVDGDDPWAGLPDGPDDGLLPMIALLATAEHVVDYQCARGVPLDQAWLDLSDLGQQVRVHRLTYGRFGLHTQGWLRIAWAGGFAWLGRLQFNLQWLQDCAEWVLSTHIPRRSAEEGPRSGALTPAGVDDSFARAERFFAAHFPDVVTTEFWCHSWLLAPELAAALPGSNIAAFQQRWTLEDRVDDGDEDAIFFTFARRPPVVADALPRGTSLERAVLDRLAAGEHWTLRRGRIQQSMIRAAEDR</sequence>
<keyword evidence="4" id="KW-1185">Reference proteome</keyword>
<dbReference type="Gene3D" id="3.40.630.120">
    <property type="match status" value="1"/>
</dbReference>
<comment type="caution">
    <text evidence="3">The sequence shown here is derived from an EMBL/GenBank/DDBJ whole genome shotgun (WGS) entry which is preliminary data.</text>
</comment>
<dbReference type="InterPro" id="IPR041273">
    <property type="entry name" value="NAT_N"/>
</dbReference>
<dbReference type="Pfam" id="PF18082">
    <property type="entry name" value="NAT_N"/>
    <property type="match status" value="1"/>
</dbReference>